<gene>
    <name evidence="1" type="ORF">Ctaglu_16600</name>
</gene>
<dbReference type="Proteomes" id="UP000287872">
    <property type="component" value="Unassembled WGS sequence"/>
</dbReference>
<evidence type="ECO:0000313" key="1">
    <source>
        <dbReference type="EMBL" id="GCD10037.1"/>
    </source>
</evidence>
<dbReference type="EMBL" id="BHYK01000007">
    <property type="protein sequence ID" value="GCD10037.1"/>
    <property type="molecule type" value="Genomic_DNA"/>
</dbReference>
<dbReference type="AlphaFoldDB" id="A0A401UKG0"/>
<reference evidence="1 2" key="1">
    <citation type="submission" date="2018-11" db="EMBL/GenBank/DDBJ databases">
        <title>Genome sequencing and assembly of Clostridium tagluense strain A121.</title>
        <authorList>
            <person name="Murakami T."/>
            <person name="Segawa T."/>
            <person name="Shcherbakova V.A."/>
            <person name="Mori H."/>
            <person name="Yoshimura Y."/>
        </authorList>
    </citation>
    <scope>NUCLEOTIDE SEQUENCE [LARGE SCALE GENOMIC DNA]</scope>
    <source>
        <strain evidence="1 2">A121</strain>
    </source>
</reference>
<protein>
    <submittedName>
        <fullName evidence="1">Uncharacterized protein</fullName>
    </submittedName>
</protein>
<organism evidence="1 2">
    <name type="scientific">Clostridium tagluense</name>
    <dbReference type="NCBI Taxonomy" id="360422"/>
    <lineage>
        <taxon>Bacteria</taxon>
        <taxon>Bacillati</taxon>
        <taxon>Bacillota</taxon>
        <taxon>Clostridia</taxon>
        <taxon>Eubacteriales</taxon>
        <taxon>Clostridiaceae</taxon>
        <taxon>Clostridium</taxon>
    </lineage>
</organism>
<proteinExistence type="predicted"/>
<comment type="caution">
    <text evidence="1">The sequence shown here is derived from an EMBL/GenBank/DDBJ whole genome shotgun (WGS) entry which is preliminary data.</text>
</comment>
<name>A0A401UKG0_9CLOT</name>
<sequence>MINKYTIDFIEEKKKVEVQVTKFGGQMEVVITIRCYYPSI</sequence>
<dbReference type="RefSeq" id="WP_267901262.1">
    <property type="nucleotide sequence ID" value="NZ_BHYK01000007.1"/>
</dbReference>
<accession>A0A401UKG0</accession>
<evidence type="ECO:0000313" key="2">
    <source>
        <dbReference type="Proteomes" id="UP000287872"/>
    </source>
</evidence>
<keyword evidence="2" id="KW-1185">Reference proteome</keyword>